<feature type="transmembrane region" description="Helical" evidence="6">
    <location>
        <begin position="145"/>
        <end position="164"/>
    </location>
</feature>
<dbReference type="PANTHER" id="PTHR32322:SF2">
    <property type="entry name" value="EAMA DOMAIN-CONTAINING PROTEIN"/>
    <property type="match status" value="1"/>
</dbReference>
<keyword evidence="5 6" id="KW-0472">Membrane</keyword>
<feature type="domain" description="EamA" evidence="7">
    <location>
        <begin position="11"/>
        <end position="136"/>
    </location>
</feature>
<feature type="transmembrane region" description="Helical" evidence="6">
    <location>
        <begin position="176"/>
        <end position="198"/>
    </location>
</feature>
<dbReference type="GO" id="GO:0016020">
    <property type="term" value="C:membrane"/>
    <property type="evidence" value="ECO:0007669"/>
    <property type="project" value="UniProtKB-SubCell"/>
</dbReference>
<dbReference type="AlphaFoldDB" id="A0A4R1K3V3"/>
<feature type="transmembrane region" description="Helical" evidence="6">
    <location>
        <begin position="92"/>
        <end position="110"/>
    </location>
</feature>
<dbReference type="InterPro" id="IPR037185">
    <property type="entry name" value="EmrE-like"/>
</dbReference>
<dbReference type="Gene3D" id="1.10.3730.20">
    <property type="match status" value="1"/>
</dbReference>
<dbReference type="OrthoDB" id="5430053at2"/>
<evidence type="ECO:0000313" key="9">
    <source>
        <dbReference type="Proteomes" id="UP000295565"/>
    </source>
</evidence>
<protein>
    <submittedName>
        <fullName evidence="8">Putative blue pigment (Indigoidine) exporter</fullName>
    </submittedName>
</protein>
<comment type="caution">
    <text evidence="8">The sequence shown here is derived from an EMBL/GenBank/DDBJ whole genome shotgun (WGS) entry which is preliminary data.</text>
</comment>
<evidence type="ECO:0000256" key="5">
    <source>
        <dbReference type="ARBA" id="ARBA00023136"/>
    </source>
</evidence>
<comment type="subcellular location">
    <subcellularLocation>
        <location evidence="1">Membrane</location>
        <topology evidence="1">Multi-pass membrane protein</topology>
    </subcellularLocation>
</comment>
<accession>A0A4R1K3V3</accession>
<evidence type="ECO:0000256" key="1">
    <source>
        <dbReference type="ARBA" id="ARBA00004141"/>
    </source>
</evidence>
<evidence type="ECO:0000256" key="4">
    <source>
        <dbReference type="ARBA" id="ARBA00022989"/>
    </source>
</evidence>
<dbReference type="Proteomes" id="UP000295565">
    <property type="component" value="Unassembled WGS sequence"/>
</dbReference>
<feature type="domain" description="EamA" evidence="7">
    <location>
        <begin position="146"/>
        <end position="279"/>
    </location>
</feature>
<evidence type="ECO:0000313" key="8">
    <source>
        <dbReference type="EMBL" id="TCK58778.1"/>
    </source>
</evidence>
<dbReference type="EMBL" id="SMGD01000011">
    <property type="protein sequence ID" value="TCK58778.1"/>
    <property type="molecule type" value="Genomic_DNA"/>
</dbReference>
<evidence type="ECO:0000259" key="7">
    <source>
        <dbReference type="Pfam" id="PF00892"/>
    </source>
</evidence>
<dbReference type="Pfam" id="PF00892">
    <property type="entry name" value="EamA"/>
    <property type="match status" value="2"/>
</dbReference>
<dbReference type="InterPro" id="IPR050638">
    <property type="entry name" value="AA-Vitamin_Transporters"/>
</dbReference>
<feature type="transmembrane region" description="Helical" evidence="6">
    <location>
        <begin position="37"/>
        <end position="55"/>
    </location>
</feature>
<keyword evidence="9" id="KW-1185">Reference proteome</keyword>
<feature type="transmembrane region" description="Helical" evidence="6">
    <location>
        <begin position="12"/>
        <end position="31"/>
    </location>
</feature>
<proteinExistence type="inferred from homology"/>
<organism evidence="8 9">
    <name type="scientific">Celerinatantimonas diazotrophica</name>
    <dbReference type="NCBI Taxonomy" id="412034"/>
    <lineage>
        <taxon>Bacteria</taxon>
        <taxon>Pseudomonadati</taxon>
        <taxon>Pseudomonadota</taxon>
        <taxon>Gammaproteobacteria</taxon>
        <taxon>Celerinatantimonadaceae</taxon>
        <taxon>Celerinatantimonas</taxon>
    </lineage>
</organism>
<dbReference type="PANTHER" id="PTHR32322">
    <property type="entry name" value="INNER MEMBRANE TRANSPORTER"/>
    <property type="match status" value="1"/>
</dbReference>
<sequence>MQAFNQLKNIGLTAIAPLVWGSTYIVTTQLLPPDSPLLAATLRALPAGLFLVLISKAFPSRKWLLRLALLGFLNIGLFFYCLFFAATYLPGGIAAIVMSMQPVVVILLSWKWLNSELSSNQLLACLFGISGVILLVTNNTAQINLIGVSVASVGTLSMASGVVLTKKWGRPNNMTLLGFTGWQLLLGGTMLLPVALEVEGLPEHLSLSNYMGYLYLCIIGAIVSYSLWFRGIEKLPPITISFIGFLSSVSACILGYIVLDQTLTWLQLLGALFIFVAIIQAAPRARRHPR</sequence>
<keyword evidence="4 6" id="KW-1133">Transmembrane helix</keyword>
<feature type="transmembrane region" description="Helical" evidence="6">
    <location>
        <begin position="210"/>
        <end position="228"/>
    </location>
</feature>
<gene>
    <name evidence="8" type="ORF">EV690_0924</name>
</gene>
<dbReference type="SUPFAM" id="SSF103481">
    <property type="entry name" value="Multidrug resistance efflux transporter EmrE"/>
    <property type="match status" value="2"/>
</dbReference>
<feature type="transmembrane region" description="Helical" evidence="6">
    <location>
        <begin position="122"/>
        <end position="139"/>
    </location>
</feature>
<evidence type="ECO:0000256" key="2">
    <source>
        <dbReference type="ARBA" id="ARBA00007362"/>
    </source>
</evidence>
<name>A0A4R1K3V3_9GAMM</name>
<feature type="transmembrane region" description="Helical" evidence="6">
    <location>
        <begin position="67"/>
        <end position="86"/>
    </location>
</feature>
<feature type="transmembrane region" description="Helical" evidence="6">
    <location>
        <begin position="240"/>
        <end position="259"/>
    </location>
</feature>
<keyword evidence="3 6" id="KW-0812">Transmembrane</keyword>
<reference evidence="8 9" key="1">
    <citation type="submission" date="2019-03" db="EMBL/GenBank/DDBJ databases">
        <title>Genomic Encyclopedia of Type Strains, Phase IV (KMG-IV): sequencing the most valuable type-strain genomes for metagenomic binning, comparative biology and taxonomic classification.</title>
        <authorList>
            <person name="Goeker M."/>
        </authorList>
    </citation>
    <scope>NUCLEOTIDE SEQUENCE [LARGE SCALE GENOMIC DNA]</scope>
    <source>
        <strain evidence="8 9">DSM 18577</strain>
    </source>
</reference>
<evidence type="ECO:0000256" key="3">
    <source>
        <dbReference type="ARBA" id="ARBA00022692"/>
    </source>
</evidence>
<comment type="similarity">
    <text evidence="2">Belongs to the EamA transporter family.</text>
</comment>
<dbReference type="RefSeq" id="WP_131911732.1">
    <property type="nucleotide sequence ID" value="NZ_OU594967.1"/>
</dbReference>
<evidence type="ECO:0000256" key="6">
    <source>
        <dbReference type="SAM" id="Phobius"/>
    </source>
</evidence>
<dbReference type="InterPro" id="IPR000620">
    <property type="entry name" value="EamA_dom"/>
</dbReference>
<feature type="transmembrane region" description="Helical" evidence="6">
    <location>
        <begin position="265"/>
        <end position="282"/>
    </location>
</feature>